<evidence type="ECO:0000313" key="2">
    <source>
        <dbReference type="Proteomes" id="UP000003416"/>
    </source>
</evidence>
<dbReference type="Proteomes" id="UP000003416">
    <property type="component" value="Unassembled WGS sequence"/>
</dbReference>
<dbReference type="AlphaFoldDB" id="F3PUV5"/>
<dbReference type="eggNOG" id="ENOG5030Y11">
    <property type="taxonomic scope" value="Bacteria"/>
</dbReference>
<accession>F3PUV5</accession>
<comment type="caution">
    <text evidence="1">The sequence shown here is derived from an EMBL/GenBank/DDBJ whole genome shotgun (WGS) entry which is preliminary data.</text>
</comment>
<keyword evidence="2" id="KW-1185">Reference proteome</keyword>
<dbReference type="EMBL" id="AFBN01000049">
    <property type="protein sequence ID" value="EGF55835.1"/>
    <property type="molecule type" value="Genomic_DNA"/>
</dbReference>
<name>F3PUV5_9BACE</name>
<protein>
    <submittedName>
        <fullName evidence="1">Uncharacterized protein</fullName>
    </submittedName>
</protein>
<gene>
    <name evidence="1" type="ORF">HMPREF9446_02529</name>
</gene>
<organism evidence="1 2">
    <name type="scientific">Bacteroides fluxus YIT 12057</name>
    <dbReference type="NCBI Taxonomy" id="763034"/>
    <lineage>
        <taxon>Bacteria</taxon>
        <taxon>Pseudomonadati</taxon>
        <taxon>Bacteroidota</taxon>
        <taxon>Bacteroidia</taxon>
        <taxon>Bacteroidales</taxon>
        <taxon>Bacteroidaceae</taxon>
        <taxon>Bacteroides</taxon>
    </lineage>
</organism>
<sequence length="76" mass="8065">MVGVGGMPDFTGWKHQAVLAQKRIKAVSAGNETGVEKHGEHDPQLVAADARVLNAYFADGIQYQAFPLQAGLNVSS</sequence>
<proteinExistence type="predicted"/>
<evidence type="ECO:0000313" key="1">
    <source>
        <dbReference type="EMBL" id="EGF55835.1"/>
    </source>
</evidence>
<reference evidence="1 2" key="1">
    <citation type="submission" date="2011-02" db="EMBL/GenBank/DDBJ databases">
        <authorList>
            <person name="Weinstock G."/>
            <person name="Sodergren E."/>
            <person name="Clifton S."/>
            <person name="Fulton L."/>
            <person name="Fulton B."/>
            <person name="Courtney L."/>
            <person name="Fronick C."/>
            <person name="Harrison M."/>
            <person name="Strong C."/>
            <person name="Farmer C."/>
            <person name="Delahaunty K."/>
            <person name="Markovic C."/>
            <person name="Hall O."/>
            <person name="Minx P."/>
            <person name="Tomlinson C."/>
            <person name="Mitreva M."/>
            <person name="Hou S."/>
            <person name="Chen J."/>
            <person name="Wollam A."/>
            <person name="Pepin K.H."/>
            <person name="Johnson M."/>
            <person name="Bhonagiri V."/>
            <person name="Zhang X."/>
            <person name="Suruliraj S."/>
            <person name="Warren W."/>
            <person name="Chinwalla A."/>
            <person name="Mardis E.R."/>
            <person name="Wilson R.K."/>
        </authorList>
    </citation>
    <scope>NUCLEOTIDE SEQUENCE [LARGE SCALE GENOMIC DNA]</scope>
    <source>
        <strain evidence="1 2">YIT 12057</strain>
    </source>
</reference>
<dbReference type="HOGENOM" id="CLU_2647152_0_0_10"/>